<evidence type="ECO:0000313" key="1">
    <source>
        <dbReference type="EMBL" id="VDP71331.1"/>
    </source>
</evidence>
<evidence type="ECO:0000313" key="2">
    <source>
        <dbReference type="Proteomes" id="UP000269396"/>
    </source>
</evidence>
<organism evidence="1 2">
    <name type="scientific">Schistosoma mattheei</name>
    <dbReference type="NCBI Taxonomy" id="31246"/>
    <lineage>
        <taxon>Eukaryota</taxon>
        <taxon>Metazoa</taxon>
        <taxon>Spiralia</taxon>
        <taxon>Lophotrochozoa</taxon>
        <taxon>Platyhelminthes</taxon>
        <taxon>Trematoda</taxon>
        <taxon>Digenea</taxon>
        <taxon>Strigeidida</taxon>
        <taxon>Schistosomatoidea</taxon>
        <taxon>Schistosomatidae</taxon>
        <taxon>Schistosoma</taxon>
    </lineage>
</organism>
<proteinExistence type="predicted"/>
<reference evidence="1 2" key="1">
    <citation type="submission" date="2018-11" db="EMBL/GenBank/DDBJ databases">
        <authorList>
            <consortium name="Pathogen Informatics"/>
        </authorList>
    </citation>
    <scope>NUCLEOTIDE SEQUENCE [LARGE SCALE GENOMIC DNA]</scope>
    <source>
        <strain>Denwood</strain>
        <strain evidence="2">Zambia</strain>
    </source>
</reference>
<name>A0A3P8FNJ6_9TREM</name>
<protein>
    <submittedName>
        <fullName evidence="1">Uncharacterized protein</fullName>
    </submittedName>
</protein>
<sequence>MLFKIPMVDDRSLLESVVSSLCLYVECFLLQWVFKLLREYRVECVLNVCEAGR</sequence>
<dbReference type="Proteomes" id="UP000269396">
    <property type="component" value="Unassembled WGS sequence"/>
</dbReference>
<dbReference type="AlphaFoldDB" id="A0A3P8FNJ6"/>
<accession>A0A3P8FNJ6</accession>
<keyword evidence="2" id="KW-1185">Reference proteome</keyword>
<dbReference type="EMBL" id="UZAL01037184">
    <property type="protein sequence ID" value="VDP71331.1"/>
    <property type="molecule type" value="Genomic_DNA"/>
</dbReference>
<gene>
    <name evidence="1" type="ORF">SMTD_LOCUS16444</name>
</gene>